<accession>A0A0E9WUC9</accession>
<reference evidence="1" key="1">
    <citation type="submission" date="2014-11" db="EMBL/GenBank/DDBJ databases">
        <authorList>
            <person name="Amaro Gonzalez C."/>
        </authorList>
    </citation>
    <scope>NUCLEOTIDE SEQUENCE</scope>
</reference>
<reference evidence="1" key="2">
    <citation type="journal article" date="2015" name="Fish Shellfish Immunol.">
        <title>Early steps in the European eel (Anguilla anguilla)-Vibrio vulnificus interaction in the gills: Role of the RtxA13 toxin.</title>
        <authorList>
            <person name="Callol A."/>
            <person name="Pajuelo D."/>
            <person name="Ebbesson L."/>
            <person name="Teles M."/>
            <person name="MacKenzie S."/>
            <person name="Amaro C."/>
        </authorList>
    </citation>
    <scope>NUCLEOTIDE SEQUENCE</scope>
</reference>
<protein>
    <submittedName>
        <fullName evidence="1">Uncharacterized protein</fullName>
    </submittedName>
</protein>
<name>A0A0E9WUC9_ANGAN</name>
<sequence length="41" mass="4885">MQSIKVLQGKFPMKQCTCNIHIYLFRACNHMLCNHFRGQFP</sequence>
<dbReference type="AlphaFoldDB" id="A0A0E9WUC9"/>
<dbReference type="EMBL" id="GBXM01014575">
    <property type="protein sequence ID" value="JAH94002.1"/>
    <property type="molecule type" value="Transcribed_RNA"/>
</dbReference>
<organism evidence="1">
    <name type="scientific">Anguilla anguilla</name>
    <name type="common">European freshwater eel</name>
    <name type="synonym">Muraena anguilla</name>
    <dbReference type="NCBI Taxonomy" id="7936"/>
    <lineage>
        <taxon>Eukaryota</taxon>
        <taxon>Metazoa</taxon>
        <taxon>Chordata</taxon>
        <taxon>Craniata</taxon>
        <taxon>Vertebrata</taxon>
        <taxon>Euteleostomi</taxon>
        <taxon>Actinopterygii</taxon>
        <taxon>Neopterygii</taxon>
        <taxon>Teleostei</taxon>
        <taxon>Anguilliformes</taxon>
        <taxon>Anguillidae</taxon>
        <taxon>Anguilla</taxon>
    </lineage>
</organism>
<proteinExistence type="predicted"/>
<evidence type="ECO:0000313" key="1">
    <source>
        <dbReference type="EMBL" id="JAH94002.1"/>
    </source>
</evidence>